<evidence type="ECO:0000313" key="1">
    <source>
        <dbReference type="EMBL" id="KAJ8032248.1"/>
    </source>
</evidence>
<keyword evidence="2" id="KW-1185">Reference proteome</keyword>
<dbReference type="EMBL" id="JAIZAY010000012">
    <property type="protein sequence ID" value="KAJ8032248.1"/>
    <property type="molecule type" value="Genomic_DNA"/>
</dbReference>
<comment type="caution">
    <text evidence="1">The sequence shown here is derived from an EMBL/GenBank/DDBJ whole genome shotgun (WGS) entry which is preliminary data.</text>
</comment>
<dbReference type="Proteomes" id="UP001152320">
    <property type="component" value="Chromosome 12"/>
</dbReference>
<dbReference type="InterPro" id="IPR043502">
    <property type="entry name" value="DNA/RNA_pol_sf"/>
</dbReference>
<dbReference type="AlphaFoldDB" id="A0A9Q1H471"/>
<organism evidence="1 2">
    <name type="scientific">Holothuria leucospilota</name>
    <name type="common">Black long sea cucumber</name>
    <name type="synonym">Mertensiothuria leucospilota</name>
    <dbReference type="NCBI Taxonomy" id="206669"/>
    <lineage>
        <taxon>Eukaryota</taxon>
        <taxon>Metazoa</taxon>
        <taxon>Echinodermata</taxon>
        <taxon>Eleutherozoa</taxon>
        <taxon>Echinozoa</taxon>
        <taxon>Holothuroidea</taxon>
        <taxon>Aspidochirotacea</taxon>
        <taxon>Aspidochirotida</taxon>
        <taxon>Holothuriidae</taxon>
        <taxon>Holothuria</taxon>
    </lineage>
</organism>
<sequence>MGDIEAIFHQVRVSPQHRDALRFLWRDGNLSLQSETYRMAVHLFGGVWNPCWASFALKRTAEDHKDDFDPQAIQTVMENFYADDCLKSVASEEQAKKLVREL</sequence>
<dbReference type="PANTHER" id="PTHR47331:SF1">
    <property type="entry name" value="GAG-LIKE PROTEIN"/>
    <property type="match status" value="1"/>
</dbReference>
<proteinExistence type="predicted"/>
<dbReference type="SUPFAM" id="SSF56672">
    <property type="entry name" value="DNA/RNA polymerases"/>
    <property type="match status" value="1"/>
</dbReference>
<dbReference type="PANTHER" id="PTHR47331">
    <property type="entry name" value="PHD-TYPE DOMAIN-CONTAINING PROTEIN"/>
    <property type="match status" value="1"/>
</dbReference>
<name>A0A9Q1H471_HOLLE</name>
<dbReference type="OrthoDB" id="10051210at2759"/>
<evidence type="ECO:0000313" key="2">
    <source>
        <dbReference type="Proteomes" id="UP001152320"/>
    </source>
</evidence>
<protein>
    <submittedName>
        <fullName evidence="1">Uncharacterized protein</fullName>
    </submittedName>
</protein>
<reference evidence="1" key="1">
    <citation type="submission" date="2021-10" db="EMBL/GenBank/DDBJ databases">
        <title>Tropical sea cucumber genome reveals ecological adaptation and Cuvierian tubules defense mechanism.</title>
        <authorList>
            <person name="Chen T."/>
        </authorList>
    </citation>
    <scope>NUCLEOTIDE SEQUENCE</scope>
    <source>
        <strain evidence="1">Nanhai2018</strain>
        <tissue evidence="1">Muscle</tissue>
    </source>
</reference>
<accession>A0A9Q1H471</accession>
<gene>
    <name evidence="1" type="ORF">HOLleu_25720</name>
</gene>